<dbReference type="EMBL" id="ASPP01017222">
    <property type="protein sequence ID" value="ETO17136.1"/>
    <property type="molecule type" value="Genomic_DNA"/>
</dbReference>
<evidence type="ECO:0000313" key="2">
    <source>
        <dbReference type="EMBL" id="ETO17136.1"/>
    </source>
</evidence>
<reference evidence="2 3" key="1">
    <citation type="journal article" date="2013" name="Curr. Biol.">
        <title>The Genome of the Foraminiferan Reticulomyxa filosa.</title>
        <authorList>
            <person name="Glockner G."/>
            <person name="Hulsmann N."/>
            <person name="Schleicher M."/>
            <person name="Noegel A.A."/>
            <person name="Eichinger L."/>
            <person name="Gallinger C."/>
            <person name="Pawlowski J."/>
            <person name="Sierra R."/>
            <person name="Euteneuer U."/>
            <person name="Pillet L."/>
            <person name="Moustafa A."/>
            <person name="Platzer M."/>
            <person name="Groth M."/>
            <person name="Szafranski K."/>
            <person name="Schliwa M."/>
        </authorList>
    </citation>
    <scope>NUCLEOTIDE SEQUENCE [LARGE SCALE GENOMIC DNA]</scope>
</reference>
<protein>
    <submittedName>
        <fullName evidence="2">Uncharacterized protein</fullName>
    </submittedName>
</protein>
<evidence type="ECO:0000313" key="3">
    <source>
        <dbReference type="Proteomes" id="UP000023152"/>
    </source>
</evidence>
<sequence>MLKFIRSVQSVSLITIATIADGFVVGRHRDIKLKQLQVRQKKKKEDGDIKQSEGVSTLWCSSGGSDWTDQEVENDGENDVKVVRKVDITIEQTTASCESSHVRMSNLVCETLKTQASKNKQRYQVRIALDLFKKKKKKKNKTLKFANRMHGLTYHVAPPNGKCECDNVKQWRPKALERTFTSTKVSADNCWRDKAPKKDVEMQSTGTTEQETLSRHGNGANFANPETEYLCRKWSCVCAHMRNLDFES</sequence>
<dbReference type="AlphaFoldDB" id="X6MTY0"/>
<accession>X6MTY0</accession>
<feature type="region of interest" description="Disordered" evidence="1">
    <location>
        <begin position="196"/>
        <end position="219"/>
    </location>
</feature>
<name>X6MTY0_RETFI</name>
<evidence type="ECO:0000256" key="1">
    <source>
        <dbReference type="SAM" id="MobiDB-lite"/>
    </source>
</evidence>
<dbReference type="Proteomes" id="UP000023152">
    <property type="component" value="Unassembled WGS sequence"/>
</dbReference>
<gene>
    <name evidence="2" type="ORF">RFI_20196</name>
</gene>
<proteinExistence type="predicted"/>
<comment type="caution">
    <text evidence="2">The sequence shown here is derived from an EMBL/GenBank/DDBJ whole genome shotgun (WGS) entry which is preliminary data.</text>
</comment>
<keyword evidence="3" id="KW-1185">Reference proteome</keyword>
<feature type="compositionally biased region" description="Polar residues" evidence="1">
    <location>
        <begin position="202"/>
        <end position="211"/>
    </location>
</feature>
<organism evidence="2 3">
    <name type="scientific">Reticulomyxa filosa</name>
    <dbReference type="NCBI Taxonomy" id="46433"/>
    <lineage>
        <taxon>Eukaryota</taxon>
        <taxon>Sar</taxon>
        <taxon>Rhizaria</taxon>
        <taxon>Retaria</taxon>
        <taxon>Foraminifera</taxon>
        <taxon>Monothalamids</taxon>
        <taxon>Reticulomyxidae</taxon>
        <taxon>Reticulomyxa</taxon>
    </lineage>
</organism>